<dbReference type="Proteomes" id="UP000269396">
    <property type="component" value="Unassembled WGS sequence"/>
</dbReference>
<dbReference type="InterPro" id="IPR032263">
    <property type="entry name" value="Citrate-bd"/>
</dbReference>
<evidence type="ECO:0000313" key="3">
    <source>
        <dbReference type="Proteomes" id="UP000269396"/>
    </source>
</evidence>
<gene>
    <name evidence="2" type="ORF">SMTD_LOCUS22422</name>
</gene>
<protein>
    <recommendedName>
        <fullName evidence="1">ATP-citrate synthase citrate-binding domain-containing protein</fullName>
    </recommendedName>
</protein>
<accession>A0A3P8HTU1</accession>
<dbReference type="AlphaFoldDB" id="A0A3P8HTU1"/>
<dbReference type="Pfam" id="PF16114">
    <property type="entry name" value="Citrate_bind"/>
    <property type="match status" value="1"/>
</dbReference>
<feature type="domain" description="ATP-citrate synthase citrate-binding" evidence="1">
    <location>
        <begin position="1"/>
        <end position="96"/>
    </location>
</feature>
<proteinExistence type="predicted"/>
<dbReference type="EMBL" id="UZAL01051368">
    <property type="protein sequence ID" value="VDP87258.1"/>
    <property type="molecule type" value="Genomic_DNA"/>
</dbReference>
<evidence type="ECO:0000313" key="2">
    <source>
        <dbReference type="EMBL" id="VDP87258.1"/>
    </source>
</evidence>
<reference evidence="2 3" key="1">
    <citation type="submission" date="2018-11" db="EMBL/GenBank/DDBJ databases">
        <authorList>
            <consortium name="Pathogen Informatics"/>
        </authorList>
    </citation>
    <scope>NUCLEOTIDE SEQUENCE [LARGE SCALE GENOMIC DNA]</scope>
    <source>
        <strain>Denwood</strain>
        <strain evidence="3">Zambia</strain>
    </source>
</reference>
<organism evidence="2 3">
    <name type="scientific">Schistosoma mattheei</name>
    <dbReference type="NCBI Taxonomy" id="31246"/>
    <lineage>
        <taxon>Eukaryota</taxon>
        <taxon>Metazoa</taxon>
        <taxon>Spiralia</taxon>
        <taxon>Lophotrochozoa</taxon>
        <taxon>Platyhelminthes</taxon>
        <taxon>Trematoda</taxon>
        <taxon>Digenea</taxon>
        <taxon>Strigeidida</taxon>
        <taxon>Schistosomatoidea</taxon>
        <taxon>Schistosomatidae</taxon>
        <taxon>Schistosoma</taxon>
    </lineage>
</organism>
<name>A0A3P8HTU1_9TREM</name>
<sequence length="103" mass="11042">MDARTGASLKLTILNPNGRIWTMSAGGGASVIYADTVCELAEKVKAAGGTSQGVKDLANYGEYSGAPSEELTYEYSKTILNLMTTGELHPDGKIYIFNRFLLC</sequence>
<dbReference type="Gene3D" id="3.40.50.261">
    <property type="entry name" value="Succinyl-CoA synthetase domains"/>
    <property type="match status" value="1"/>
</dbReference>
<dbReference type="InterPro" id="IPR016102">
    <property type="entry name" value="Succinyl-CoA_synth-like"/>
</dbReference>
<evidence type="ECO:0000259" key="1">
    <source>
        <dbReference type="Pfam" id="PF16114"/>
    </source>
</evidence>
<keyword evidence="3" id="KW-1185">Reference proteome</keyword>
<dbReference type="SUPFAM" id="SSF52210">
    <property type="entry name" value="Succinyl-CoA synthetase domains"/>
    <property type="match status" value="1"/>
</dbReference>